<keyword evidence="2" id="KW-0547">Nucleotide-binding</keyword>
<evidence type="ECO:0000313" key="6">
    <source>
        <dbReference type="Proteomes" id="UP001648503"/>
    </source>
</evidence>
<keyword evidence="6" id="KW-1185">Reference proteome</keyword>
<accession>A0ABQ8FKB9</accession>
<dbReference type="Proteomes" id="UP001648503">
    <property type="component" value="Unassembled WGS sequence"/>
</dbReference>
<dbReference type="PRINTS" id="PR00318">
    <property type="entry name" value="GPROTEINA"/>
</dbReference>
<evidence type="ECO:0000256" key="1">
    <source>
        <dbReference type="ARBA" id="ARBA00022723"/>
    </source>
</evidence>
<proteinExistence type="predicted"/>
<dbReference type="Gene3D" id="1.10.400.10">
    <property type="entry name" value="GI Alpha 1, domain 2-like"/>
    <property type="match status" value="1"/>
</dbReference>
<name>A0ABQ8FKB9_9FUNG</name>
<evidence type="ECO:0000256" key="4">
    <source>
        <dbReference type="ARBA" id="ARBA00023224"/>
    </source>
</evidence>
<keyword evidence="4" id="KW-0807">Transducer</keyword>
<evidence type="ECO:0000256" key="3">
    <source>
        <dbReference type="ARBA" id="ARBA00023134"/>
    </source>
</evidence>
<dbReference type="EMBL" id="JAFCIX010000060">
    <property type="protein sequence ID" value="KAH6599767.1"/>
    <property type="molecule type" value="Genomic_DNA"/>
</dbReference>
<comment type="caution">
    <text evidence="5">The sequence shown here is derived from an EMBL/GenBank/DDBJ whole genome shotgun (WGS) entry which is preliminary data.</text>
</comment>
<gene>
    <name evidence="5" type="ORF">BASA50_002792</name>
</gene>
<dbReference type="CDD" id="cd00066">
    <property type="entry name" value="G-alpha"/>
    <property type="match status" value="1"/>
</dbReference>
<protein>
    <submittedName>
        <fullName evidence="5">Uncharacterized protein</fullName>
    </submittedName>
</protein>
<dbReference type="InterPro" id="IPR027417">
    <property type="entry name" value="P-loop_NTPase"/>
</dbReference>
<dbReference type="Pfam" id="PF00503">
    <property type="entry name" value="G-alpha"/>
    <property type="match status" value="1"/>
</dbReference>
<dbReference type="InterPro" id="IPR011025">
    <property type="entry name" value="GproteinA_insert"/>
</dbReference>
<keyword evidence="3" id="KW-0342">GTP-binding</keyword>
<dbReference type="SUPFAM" id="SSF52540">
    <property type="entry name" value="P-loop containing nucleoside triphosphate hydrolases"/>
    <property type="match status" value="1"/>
</dbReference>
<organism evidence="5 6">
    <name type="scientific">Batrachochytrium salamandrivorans</name>
    <dbReference type="NCBI Taxonomy" id="1357716"/>
    <lineage>
        <taxon>Eukaryota</taxon>
        <taxon>Fungi</taxon>
        <taxon>Fungi incertae sedis</taxon>
        <taxon>Chytridiomycota</taxon>
        <taxon>Chytridiomycota incertae sedis</taxon>
        <taxon>Chytridiomycetes</taxon>
        <taxon>Rhizophydiales</taxon>
        <taxon>Rhizophydiales incertae sedis</taxon>
        <taxon>Batrachochytrium</taxon>
    </lineage>
</organism>
<dbReference type="PROSITE" id="PS51882">
    <property type="entry name" value="G_ALPHA"/>
    <property type="match status" value="1"/>
</dbReference>
<dbReference type="Gene3D" id="3.40.50.300">
    <property type="entry name" value="P-loop containing nucleotide triphosphate hydrolases"/>
    <property type="match status" value="1"/>
</dbReference>
<sequence>MHSPTAVVQSRLAWRHSKDIDILISKEKTILDRTAREPRILLLGTSDCGKTTLLKQLTILHGGGYTEQDRKMYLQMIMENVFDCALALLTACSSRLDDIGDIKVKTDVQITLEYLKNKSSREITLEIGDTISRIWNDANIRKIYDAVQLQDTAYYFLERARLFSNPAYSATDDDILHLRTPTTTITETVFTIKKVVFHFFDVGGQQKYRKQWAPYFDKMRHLLFVVSLAAYDQFLADDPTINRMHDALDLFGKICHNPLLKHIPVILFLNKKDLFEKKIRTSPISRYFPDYKYGVSYRRGVRFFEKKFREGNEGEEDNKIVSHVTCCTDRQAMQVIIATTLEIMVLRAVKESGIIQ</sequence>
<dbReference type="SMART" id="SM00275">
    <property type="entry name" value="G_alpha"/>
    <property type="match status" value="1"/>
</dbReference>
<evidence type="ECO:0000256" key="2">
    <source>
        <dbReference type="ARBA" id="ARBA00022741"/>
    </source>
</evidence>
<reference evidence="5 6" key="1">
    <citation type="submission" date="2021-02" db="EMBL/GenBank/DDBJ databases">
        <title>Variation within the Batrachochytrium salamandrivorans European outbreak.</title>
        <authorList>
            <person name="Kelly M."/>
            <person name="Pasmans F."/>
            <person name="Shea T.P."/>
            <person name="Munoz J.F."/>
            <person name="Carranza S."/>
            <person name="Cuomo C.A."/>
            <person name="Martel A."/>
        </authorList>
    </citation>
    <scope>NUCLEOTIDE SEQUENCE [LARGE SCALE GENOMIC DNA]</scope>
    <source>
        <strain evidence="5 6">AMFP18/2</strain>
    </source>
</reference>
<dbReference type="SUPFAM" id="SSF47895">
    <property type="entry name" value="Transducin (alpha subunit), insertion domain"/>
    <property type="match status" value="1"/>
</dbReference>
<evidence type="ECO:0000313" key="5">
    <source>
        <dbReference type="EMBL" id="KAH6599767.1"/>
    </source>
</evidence>
<dbReference type="InterPro" id="IPR001019">
    <property type="entry name" value="Gprotein_alpha_su"/>
</dbReference>
<keyword evidence="1" id="KW-0479">Metal-binding</keyword>
<dbReference type="PANTHER" id="PTHR10218">
    <property type="entry name" value="GTP-BINDING PROTEIN ALPHA SUBUNIT"/>
    <property type="match status" value="1"/>
</dbReference>
<dbReference type="PANTHER" id="PTHR10218:SF302">
    <property type="entry name" value="GUANINE NUCLEOTIDE-BINDING PROTEIN ALPHA-5 SUBUNIT"/>
    <property type="match status" value="1"/>
</dbReference>